<reference evidence="2" key="1">
    <citation type="journal article" date="2014" name="Genome Announc.">
        <title>Draft genome sequence of Weissella oryzae SG25T, isolated from fermented rice grains.</title>
        <authorList>
            <person name="Tanizawa Y."/>
            <person name="Fujisawa T."/>
            <person name="Mochizuki T."/>
            <person name="Kaminuma E."/>
            <person name="Suzuki Y."/>
            <person name="Nakamura Y."/>
            <person name="Tohno M."/>
        </authorList>
    </citation>
    <scope>NUCLEOTIDE SEQUENCE [LARGE SCALE GENOMIC DNA]</scope>
    <source>
        <strain evidence="2">DSM 25784 / JCM 18191 / LMG 30913 / SG25</strain>
    </source>
</reference>
<evidence type="ECO:0000313" key="1">
    <source>
        <dbReference type="EMBL" id="GAK31821.1"/>
    </source>
</evidence>
<protein>
    <submittedName>
        <fullName evidence="1">Type III secretion protein, HrcV family</fullName>
    </submittedName>
</protein>
<organism evidence="1 2">
    <name type="scientific">Weissella oryzae (strain DSM 25784 / JCM 18191 / LMG 30913 / SG25)</name>
    <dbReference type="NCBI Taxonomy" id="1329250"/>
    <lineage>
        <taxon>Bacteria</taxon>
        <taxon>Bacillati</taxon>
        <taxon>Bacillota</taxon>
        <taxon>Bacilli</taxon>
        <taxon>Lactobacillales</taxon>
        <taxon>Lactobacillaceae</taxon>
        <taxon>Weissella</taxon>
    </lineage>
</organism>
<name>A0A069D372_WEIOS</name>
<dbReference type="AlphaFoldDB" id="A0A069D372"/>
<dbReference type="STRING" id="1329250.WOSG25_170040"/>
<dbReference type="Proteomes" id="UP000030643">
    <property type="component" value="Unassembled WGS sequence"/>
</dbReference>
<evidence type="ECO:0000313" key="2">
    <source>
        <dbReference type="Proteomes" id="UP000030643"/>
    </source>
</evidence>
<dbReference type="EMBL" id="DF820500">
    <property type="protein sequence ID" value="GAK31821.1"/>
    <property type="molecule type" value="Genomic_DNA"/>
</dbReference>
<accession>A0A069D372</accession>
<sequence length="87" mass="10237">MQNKRQKIKFLIEKIEKEFGDVINELLNLSDDEQGDEEIVDLIEEIAWKDYYNSPKTIDKYHSHQIALALHLQAVRSVNLSYHGHTQ</sequence>
<keyword evidence="2" id="KW-1185">Reference proteome</keyword>
<gene>
    <name evidence="1" type="ORF">WOSG25_170040</name>
</gene>
<proteinExistence type="predicted"/>